<organism evidence="2">
    <name type="scientific">Medioppia subpectinata</name>
    <dbReference type="NCBI Taxonomy" id="1979941"/>
    <lineage>
        <taxon>Eukaryota</taxon>
        <taxon>Metazoa</taxon>
        <taxon>Ecdysozoa</taxon>
        <taxon>Arthropoda</taxon>
        <taxon>Chelicerata</taxon>
        <taxon>Arachnida</taxon>
        <taxon>Acari</taxon>
        <taxon>Acariformes</taxon>
        <taxon>Sarcoptiformes</taxon>
        <taxon>Oribatida</taxon>
        <taxon>Brachypylina</taxon>
        <taxon>Oppioidea</taxon>
        <taxon>Oppiidae</taxon>
        <taxon>Medioppia</taxon>
    </lineage>
</organism>
<protein>
    <submittedName>
        <fullName evidence="2">Uncharacterized protein</fullName>
    </submittedName>
</protein>
<dbReference type="OrthoDB" id="258392at2759"/>
<reference evidence="2" key="1">
    <citation type="submission" date="2020-11" db="EMBL/GenBank/DDBJ databases">
        <authorList>
            <person name="Tran Van P."/>
        </authorList>
    </citation>
    <scope>NUCLEOTIDE SEQUENCE</scope>
</reference>
<comment type="similarity">
    <text evidence="1">Belongs to the histidine acid phosphatase family.</text>
</comment>
<name>A0A7R9KVI0_9ACAR</name>
<dbReference type="GO" id="GO:0016791">
    <property type="term" value="F:phosphatase activity"/>
    <property type="evidence" value="ECO:0007669"/>
    <property type="project" value="TreeGrafter"/>
</dbReference>
<dbReference type="SUPFAM" id="SSF53254">
    <property type="entry name" value="Phosphoglycerate mutase-like"/>
    <property type="match status" value="1"/>
</dbReference>
<dbReference type="CDD" id="cd07061">
    <property type="entry name" value="HP_HAP_like"/>
    <property type="match status" value="1"/>
</dbReference>
<dbReference type="AlphaFoldDB" id="A0A7R9KVI0"/>
<dbReference type="Gene3D" id="3.40.50.1240">
    <property type="entry name" value="Phosphoglycerate mutase-like"/>
    <property type="match status" value="1"/>
</dbReference>
<dbReference type="InterPro" id="IPR029033">
    <property type="entry name" value="His_PPase_superfam"/>
</dbReference>
<feature type="non-terminal residue" evidence="2">
    <location>
        <position position="1"/>
    </location>
</feature>
<gene>
    <name evidence="2" type="ORF">OSB1V03_LOCUS10476</name>
</gene>
<feature type="non-terminal residue" evidence="2">
    <location>
        <position position="393"/>
    </location>
</feature>
<dbReference type="EMBL" id="CAJPIZ010007691">
    <property type="protein sequence ID" value="CAG2110493.1"/>
    <property type="molecule type" value="Genomic_DNA"/>
</dbReference>
<dbReference type="InterPro" id="IPR000560">
    <property type="entry name" value="His_Pase_clade-2"/>
</dbReference>
<keyword evidence="3" id="KW-1185">Reference proteome</keyword>
<dbReference type="PANTHER" id="PTHR11567:SF171">
    <property type="entry name" value="ACID PHOSPHATASE FAMILY"/>
    <property type="match status" value="1"/>
</dbReference>
<dbReference type="EMBL" id="OC862266">
    <property type="protein sequence ID" value="CAD7630063.1"/>
    <property type="molecule type" value="Genomic_DNA"/>
</dbReference>
<accession>A0A7R9KVI0</accession>
<dbReference type="Pfam" id="PF00328">
    <property type="entry name" value="His_Phos_2"/>
    <property type="match status" value="1"/>
</dbReference>
<proteinExistence type="inferred from homology"/>
<dbReference type="Proteomes" id="UP000759131">
    <property type="component" value="Unassembled WGS sequence"/>
</dbReference>
<dbReference type="PANTHER" id="PTHR11567">
    <property type="entry name" value="ACID PHOSPHATASE-RELATED"/>
    <property type="match status" value="1"/>
</dbReference>
<evidence type="ECO:0000313" key="3">
    <source>
        <dbReference type="Proteomes" id="UP000759131"/>
    </source>
</evidence>
<sequence length="393" mass="44218">PYNTSTLVLLQIVQRYGDITPSLFYPGDPYANDTWPDGLANLTPKGKRRMYETGRQLRHRYGQWLGVSPKTIYQRSASVNRCLESAYAVSAGMYQPEGRWVWDRPLELAHLWQPMAIQTVPTAIDPLLDVSADCPVADTLDEDQNNSPQVLAFMAAHQSFVNQLNEATGNNFTFVGSVATLYKTLVTELDYPKPPPPWLRAMGVKRTMARLEEFQRETVNLLSVDPTVQRLRGGPLIGVLIDNMNSAIAMEANSTMVKVNHYTTNDVTIAIIYRILNNKIILPSFGSALVFELHLINGSYVVKVLYANQFHGFDFDWNNVMMPNCKSGNDPIGQCTFNTFFDSLNNSIPVNWASECGLTYPVPIYPSQICRLAYKVTQSQTYLKVPDKSNAYH</sequence>
<evidence type="ECO:0000256" key="1">
    <source>
        <dbReference type="ARBA" id="ARBA00005375"/>
    </source>
</evidence>
<dbReference type="InterPro" id="IPR050645">
    <property type="entry name" value="Histidine_acid_phosphatase"/>
</dbReference>
<evidence type="ECO:0000313" key="2">
    <source>
        <dbReference type="EMBL" id="CAD7630063.1"/>
    </source>
</evidence>